<dbReference type="eggNOG" id="KOG0014">
    <property type="taxonomic scope" value="Eukaryota"/>
</dbReference>
<reference evidence="3" key="1">
    <citation type="journal article" date="2015" name="Nat. Plants">
        <title>Genome expansion of Arabis alpina linked with retrotransposition and reduced symmetric DNA methylation.</title>
        <authorList>
            <person name="Willing E.M."/>
            <person name="Rawat V."/>
            <person name="Mandakova T."/>
            <person name="Maumus F."/>
            <person name="James G.V."/>
            <person name="Nordstroem K.J."/>
            <person name="Becker C."/>
            <person name="Warthmann N."/>
            <person name="Chica C."/>
            <person name="Szarzynska B."/>
            <person name="Zytnicki M."/>
            <person name="Albani M.C."/>
            <person name="Kiefer C."/>
            <person name="Bergonzi S."/>
            <person name="Castaings L."/>
            <person name="Mateos J.L."/>
            <person name="Berns M.C."/>
            <person name="Bujdoso N."/>
            <person name="Piofczyk T."/>
            <person name="de Lorenzo L."/>
            <person name="Barrero-Sicilia C."/>
            <person name="Mateos I."/>
            <person name="Piednoel M."/>
            <person name="Hagmann J."/>
            <person name="Chen-Min-Tao R."/>
            <person name="Iglesias-Fernandez R."/>
            <person name="Schuster S.C."/>
            <person name="Alonso-Blanco C."/>
            <person name="Roudier F."/>
            <person name="Carbonero P."/>
            <person name="Paz-Ares J."/>
            <person name="Davis S.J."/>
            <person name="Pecinka A."/>
            <person name="Quesneville H."/>
            <person name="Colot V."/>
            <person name="Lysak M.A."/>
            <person name="Weigel D."/>
            <person name="Coupland G."/>
            <person name="Schneeberger K."/>
        </authorList>
    </citation>
    <scope>NUCLEOTIDE SEQUENCE [LARGE SCALE GENOMIC DNA]</scope>
    <source>
        <strain evidence="3">cv. Pajares</strain>
    </source>
</reference>
<protein>
    <submittedName>
        <fullName evidence="2">Uncharacterized protein</fullName>
    </submittedName>
</protein>
<keyword evidence="3" id="KW-1185">Reference proteome</keyword>
<feature type="region of interest" description="Disordered" evidence="1">
    <location>
        <begin position="168"/>
        <end position="220"/>
    </location>
</feature>
<evidence type="ECO:0000313" key="3">
    <source>
        <dbReference type="Proteomes" id="UP000029120"/>
    </source>
</evidence>
<dbReference type="Proteomes" id="UP000029120">
    <property type="component" value="Chromosome 2"/>
</dbReference>
<proteinExistence type="predicted"/>
<feature type="compositionally biased region" description="Basic and acidic residues" evidence="1">
    <location>
        <begin position="194"/>
        <end position="203"/>
    </location>
</feature>
<dbReference type="OMA" id="PRHEAIH"/>
<evidence type="ECO:0000256" key="1">
    <source>
        <dbReference type="SAM" id="MobiDB-lite"/>
    </source>
</evidence>
<sequence>MFSPSDRVCLFSGQTRIEDVFARYLNLPDQERHNAIVFPDQSKRQSIQNKEYLLTTLAILKAENDMALQNNETCPEAIQSDVEELVQEVCSLQQQIQMSEEELRKFEPDPMRFTSMEEFEACETHLLNTLTRVVQRREHLLSKSCEAPSTQQSMEGLGDVVAGWRRQAEPEPKQAHMEGLNGVVKGWKPGPEPKQAHKEDLNDVVKGWGLRLSPSPNKPI</sequence>
<gene>
    <name evidence="2" type="ordered locus">AALP_Aa2g222000</name>
</gene>
<accession>A0A087HJ80</accession>
<dbReference type="Gramene" id="KFK42182">
    <property type="protein sequence ID" value="KFK42182"/>
    <property type="gene ID" value="AALP_AA2G222000"/>
</dbReference>
<name>A0A087HJ80_ARAAL</name>
<dbReference type="EMBL" id="CM002870">
    <property type="protein sequence ID" value="KFK42182.1"/>
    <property type="molecule type" value="Genomic_DNA"/>
</dbReference>
<dbReference type="OrthoDB" id="1898716at2759"/>
<dbReference type="AlphaFoldDB" id="A0A087HJ80"/>
<organism evidence="2 3">
    <name type="scientific">Arabis alpina</name>
    <name type="common">Alpine rock-cress</name>
    <dbReference type="NCBI Taxonomy" id="50452"/>
    <lineage>
        <taxon>Eukaryota</taxon>
        <taxon>Viridiplantae</taxon>
        <taxon>Streptophyta</taxon>
        <taxon>Embryophyta</taxon>
        <taxon>Tracheophyta</taxon>
        <taxon>Spermatophyta</taxon>
        <taxon>Magnoliopsida</taxon>
        <taxon>eudicotyledons</taxon>
        <taxon>Gunneridae</taxon>
        <taxon>Pentapetalae</taxon>
        <taxon>rosids</taxon>
        <taxon>malvids</taxon>
        <taxon>Brassicales</taxon>
        <taxon>Brassicaceae</taxon>
        <taxon>Arabideae</taxon>
        <taxon>Arabis</taxon>
    </lineage>
</organism>
<evidence type="ECO:0000313" key="2">
    <source>
        <dbReference type="EMBL" id="KFK42182.1"/>
    </source>
</evidence>